<keyword evidence="2" id="KW-1185">Reference proteome</keyword>
<gene>
    <name evidence="1" type="ORF">Kirov_211</name>
</gene>
<dbReference type="Proteomes" id="UP000594029">
    <property type="component" value="Segment"/>
</dbReference>
<protein>
    <submittedName>
        <fullName evidence="1">Uncharacterized protein</fullName>
    </submittedName>
</protein>
<sequence>MKTLDVILKKREELRSKLNDLESNKFKYSISKWSEMSDPDKKEYSYLMSTINAISIQIDALTYVINYDSELRSFEEKPKFKY</sequence>
<organism evidence="1 2">
    <name type="scientific">Bacillus phage Kirov</name>
    <dbReference type="NCBI Taxonomy" id="2783539"/>
    <lineage>
        <taxon>Viruses</taxon>
        <taxon>Duplodnaviria</taxon>
        <taxon>Heunggongvirae</taxon>
        <taxon>Uroviricota</taxon>
        <taxon>Caudoviricetes</taxon>
        <taxon>Andregratiavirinae</taxon>
        <taxon>Kirovvirus</taxon>
        <taxon>Kirovvirus kirov</taxon>
    </lineage>
</organism>
<reference evidence="1 2" key="1">
    <citation type="submission" date="2020-10" db="EMBL/GenBank/DDBJ databases">
        <authorList>
            <person name="Kazantseva O.A."/>
            <person name="Piligrimova E.G."/>
            <person name="Shadrin A.M."/>
        </authorList>
    </citation>
    <scope>NUCLEOTIDE SEQUENCE [LARGE SCALE GENOMIC DNA]</scope>
</reference>
<accession>A0A7U3NKK8</accession>
<name>A0A7U3NKK8_9CAUD</name>
<evidence type="ECO:0000313" key="2">
    <source>
        <dbReference type="Proteomes" id="UP000594029"/>
    </source>
</evidence>
<evidence type="ECO:0000313" key="1">
    <source>
        <dbReference type="EMBL" id="QOV08410.1"/>
    </source>
</evidence>
<proteinExistence type="predicted"/>
<dbReference type="EMBL" id="MW084976">
    <property type="protein sequence ID" value="QOV08410.1"/>
    <property type="molecule type" value="Genomic_DNA"/>
</dbReference>